<dbReference type="EMBL" id="CXWC01000011">
    <property type="protein sequence ID" value="CTQ74691.1"/>
    <property type="molecule type" value="Genomic_DNA"/>
</dbReference>
<dbReference type="Gene3D" id="3.40.190.10">
    <property type="entry name" value="Periplasmic binding protein-like II"/>
    <property type="match status" value="2"/>
</dbReference>
<dbReference type="OrthoDB" id="7674963at2"/>
<dbReference type="GeneID" id="97671456"/>
<evidence type="ECO:0000259" key="1">
    <source>
        <dbReference type="SMART" id="SM00062"/>
    </source>
</evidence>
<proteinExistence type="predicted"/>
<dbReference type="RefSeq" id="WP_082442780.1">
    <property type="nucleotide sequence ID" value="NZ_CANMGD010000004.1"/>
</dbReference>
<accession>A0A0M6ZXV8</accession>
<sequence>MRFLTRRSVVAGMAAFTSLTLIRSSHARTGLGSLKVMTEEYPPYNYKDGAGLSGISVEIMDEMFKRAASGHNREDIALLPWARGYNLTLQRPGHALFSTTRTPDREDLFKWVGPFVPTVVGLTAKKSRHLEIKTVHDLADIRIGVVKDDVGQLLLRAQGVPDDRIETVLSNEQNFRKLMAGRVDAISYETKVTRWGLQMRGADLENYETVYELDRGELFLALHYQTSDKIVETLQSAFDTIVADGTHEKILKQYGITS</sequence>
<evidence type="ECO:0000313" key="3">
    <source>
        <dbReference type="Proteomes" id="UP000049983"/>
    </source>
</evidence>
<protein>
    <submittedName>
        <fullName evidence="2">Cystine transporter subunit</fullName>
    </submittedName>
</protein>
<evidence type="ECO:0000313" key="2">
    <source>
        <dbReference type="EMBL" id="CTQ74691.1"/>
    </source>
</evidence>
<name>A0A0M6ZXV8_9HYPH</name>
<dbReference type="Pfam" id="PF00497">
    <property type="entry name" value="SBP_bac_3"/>
    <property type="match status" value="1"/>
</dbReference>
<dbReference type="SUPFAM" id="SSF53850">
    <property type="entry name" value="Periplasmic binding protein-like II"/>
    <property type="match status" value="1"/>
</dbReference>
<reference evidence="3" key="1">
    <citation type="submission" date="2015-07" db="EMBL/GenBank/DDBJ databases">
        <authorList>
            <person name="Rodrigo-Torres Lidia"/>
            <person name="Arahal R.David."/>
        </authorList>
    </citation>
    <scope>NUCLEOTIDE SEQUENCE [LARGE SCALE GENOMIC DNA]</scope>
    <source>
        <strain evidence="3">CECT 5096</strain>
    </source>
</reference>
<dbReference type="InterPro" id="IPR001638">
    <property type="entry name" value="Solute-binding_3/MltF_N"/>
</dbReference>
<gene>
    <name evidence="2" type="ORF">LA5096_04149</name>
</gene>
<organism evidence="2 3">
    <name type="scientific">Roseibium album</name>
    <dbReference type="NCBI Taxonomy" id="311410"/>
    <lineage>
        <taxon>Bacteria</taxon>
        <taxon>Pseudomonadati</taxon>
        <taxon>Pseudomonadota</taxon>
        <taxon>Alphaproteobacteria</taxon>
        <taxon>Hyphomicrobiales</taxon>
        <taxon>Stappiaceae</taxon>
        <taxon>Roseibium</taxon>
    </lineage>
</organism>
<keyword evidence="3" id="KW-1185">Reference proteome</keyword>
<dbReference type="AlphaFoldDB" id="A0A0M6ZXV8"/>
<dbReference type="STRING" id="311410.LA5095_01011"/>
<dbReference type="PANTHER" id="PTHR38834">
    <property type="entry name" value="PERIPLASMIC SUBSTRATE BINDING PROTEIN FAMILY 3"/>
    <property type="match status" value="1"/>
</dbReference>
<dbReference type="PANTHER" id="PTHR38834:SF3">
    <property type="entry name" value="SOLUTE-BINDING PROTEIN FAMILY 3_N-TERMINAL DOMAIN-CONTAINING PROTEIN"/>
    <property type="match status" value="1"/>
</dbReference>
<feature type="domain" description="Solute-binding protein family 3/N-terminal" evidence="1">
    <location>
        <begin position="33"/>
        <end position="256"/>
    </location>
</feature>
<dbReference type="Proteomes" id="UP000049983">
    <property type="component" value="Unassembled WGS sequence"/>
</dbReference>
<dbReference type="SMART" id="SM00062">
    <property type="entry name" value="PBPb"/>
    <property type="match status" value="1"/>
</dbReference>